<comment type="caution">
    <text evidence="2">The sequence shown here is derived from an EMBL/GenBank/DDBJ whole genome shotgun (WGS) entry which is preliminary data.</text>
</comment>
<accession>A0A6G1BWM8</accession>
<proteinExistence type="predicted"/>
<keyword evidence="3" id="KW-1185">Reference proteome</keyword>
<protein>
    <submittedName>
        <fullName evidence="2">Uncharacterized protein</fullName>
    </submittedName>
</protein>
<dbReference type="AlphaFoldDB" id="A0A6G1BWM8"/>
<gene>
    <name evidence="2" type="ORF">E2562_015463</name>
</gene>
<name>A0A6G1BWM8_9ORYZ</name>
<dbReference type="Proteomes" id="UP000479710">
    <property type="component" value="Unassembled WGS sequence"/>
</dbReference>
<reference evidence="2 3" key="1">
    <citation type="submission" date="2019-11" db="EMBL/GenBank/DDBJ databases">
        <title>Whole genome sequence of Oryza granulata.</title>
        <authorList>
            <person name="Li W."/>
        </authorList>
    </citation>
    <scope>NUCLEOTIDE SEQUENCE [LARGE SCALE GENOMIC DNA]</scope>
    <source>
        <strain evidence="3">cv. Menghai</strain>
        <tissue evidence="2">Leaf</tissue>
    </source>
</reference>
<evidence type="ECO:0000313" key="3">
    <source>
        <dbReference type="Proteomes" id="UP000479710"/>
    </source>
</evidence>
<sequence length="81" mass="8805">MVYALGGRLEELTVEESGQRCKKVLTDAVLDPRRPVGSYRHPQHRCRRRPELEAGAAEAPQSARSTASFLSVIVGRGAAMG</sequence>
<evidence type="ECO:0000256" key="1">
    <source>
        <dbReference type="SAM" id="MobiDB-lite"/>
    </source>
</evidence>
<dbReference type="EMBL" id="SPHZ02000011">
    <property type="protein sequence ID" value="KAF0892390.1"/>
    <property type="molecule type" value="Genomic_DNA"/>
</dbReference>
<evidence type="ECO:0000313" key="2">
    <source>
        <dbReference type="EMBL" id="KAF0892390.1"/>
    </source>
</evidence>
<feature type="region of interest" description="Disordered" evidence="1">
    <location>
        <begin position="33"/>
        <end position="64"/>
    </location>
</feature>
<organism evidence="2 3">
    <name type="scientific">Oryza meyeriana var. granulata</name>
    <dbReference type="NCBI Taxonomy" id="110450"/>
    <lineage>
        <taxon>Eukaryota</taxon>
        <taxon>Viridiplantae</taxon>
        <taxon>Streptophyta</taxon>
        <taxon>Embryophyta</taxon>
        <taxon>Tracheophyta</taxon>
        <taxon>Spermatophyta</taxon>
        <taxon>Magnoliopsida</taxon>
        <taxon>Liliopsida</taxon>
        <taxon>Poales</taxon>
        <taxon>Poaceae</taxon>
        <taxon>BOP clade</taxon>
        <taxon>Oryzoideae</taxon>
        <taxon>Oryzeae</taxon>
        <taxon>Oryzinae</taxon>
        <taxon>Oryza</taxon>
        <taxon>Oryza meyeriana</taxon>
    </lineage>
</organism>